<dbReference type="AlphaFoldDB" id="A0A455WB62"/>
<name>A0A455WB62_MARNT</name>
<sequence length="58" mass="6605">MKPATIVFKRNGYPTVSDRIICGQRLRIEKQGLVRRKEFTEKQSAGLMAGAVTDIRRL</sequence>
<organism evidence="1">
    <name type="scientific">Marinobacter nauticus</name>
    <name type="common">Marinobacter hydrocarbonoclasticus</name>
    <name type="synonym">Marinobacter aquaeolei</name>
    <dbReference type="NCBI Taxonomy" id="2743"/>
    <lineage>
        <taxon>Bacteria</taxon>
        <taxon>Pseudomonadati</taxon>
        <taxon>Pseudomonadota</taxon>
        <taxon>Gammaproteobacteria</taxon>
        <taxon>Pseudomonadales</taxon>
        <taxon>Marinobacteraceae</taxon>
        <taxon>Marinobacter</taxon>
    </lineage>
</organism>
<dbReference type="EMBL" id="AP019537">
    <property type="protein sequence ID" value="BBJ03935.1"/>
    <property type="molecule type" value="Genomic_DNA"/>
</dbReference>
<reference evidence="1" key="1">
    <citation type="submission" date="2019-03" db="EMBL/GenBank/DDBJ databases">
        <title>Whole genome analysis of nitrate-reducing bacteria Marinobacter hydrocarbonoclasticus YB03.</title>
        <authorList>
            <person name="Azam A.H."/>
            <person name="Yuk S.R."/>
            <person name="Kamarisima K."/>
            <person name="Miyanaga K."/>
            <person name="Tanji Y."/>
        </authorList>
    </citation>
    <scope>NUCLEOTIDE SEQUENCE</scope>
    <source>
        <strain evidence="1">YB03</strain>
    </source>
</reference>
<accession>A0A455WB62</accession>
<gene>
    <name evidence="1" type="ORF">YBY_17840</name>
</gene>
<evidence type="ECO:0000313" key="1">
    <source>
        <dbReference type="EMBL" id="BBJ03935.1"/>
    </source>
</evidence>
<protein>
    <submittedName>
        <fullName evidence="1">Uncharacterized protein</fullName>
    </submittedName>
</protein>
<proteinExistence type="predicted"/>